<evidence type="ECO:0000256" key="2">
    <source>
        <dbReference type="RuleBase" id="RU362039"/>
    </source>
</evidence>
<dbReference type="AlphaFoldDB" id="A0A315ZW87"/>
<dbReference type="EC" id="3.1.4.-" evidence="2"/>
<dbReference type="InterPro" id="IPR041802">
    <property type="entry name" value="MPP_YfcE"/>
</dbReference>
<evidence type="ECO:0000256" key="1">
    <source>
        <dbReference type="ARBA" id="ARBA00008950"/>
    </source>
</evidence>
<dbReference type="Gene3D" id="3.60.21.10">
    <property type="match status" value="1"/>
</dbReference>
<dbReference type="Proteomes" id="UP000254051">
    <property type="component" value="Unassembled WGS sequence"/>
</dbReference>
<reference evidence="5" key="1">
    <citation type="submission" date="2017-07" db="EMBL/GenBank/DDBJ databases">
        <authorList>
            <person name="Varghese N."/>
            <person name="Submissions S."/>
        </authorList>
    </citation>
    <scope>NUCLEOTIDE SEQUENCE [LARGE SCALE GENOMIC DNA]</scope>
    <source>
        <strain evidence="5">NLAE-zl-C134</strain>
    </source>
</reference>
<dbReference type="GO" id="GO:0046872">
    <property type="term" value="F:metal ion binding"/>
    <property type="evidence" value="ECO:0007669"/>
    <property type="project" value="UniProtKB-KW"/>
</dbReference>
<dbReference type="OrthoDB" id="9800565at2"/>
<dbReference type="InterPro" id="IPR024654">
    <property type="entry name" value="Calcineurin-like_PHP_lpxH"/>
</dbReference>
<dbReference type="InterPro" id="IPR029052">
    <property type="entry name" value="Metallo-depent_PP-like"/>
</dbReference>
<evidence type="ECO:0000313" key="5">
    <source>
        <dbReference type="Proteomes" id="UP000254051"/>
    </source>
</evidence>
<dbReference type="EMBL" id="UHJJ01000007">
    <property type="protein sequence ID" value="SUQ14747.1"/>
    <property type="molecule type" value="Genomic_DNA"/>
</dbReference>
<name>A0A315ZW87_9FIRM</name>
<dbReference type="Pfam" id="PF12850">
    <property type="entry name" value="Metallophos_2"/>
    <property type="match status" value="1"/>
</dbReference>
<accession>A0A315ZW87</accession>
<gene>
    <name evidence="4" type="ORF">SAMN05216529_107203</name>
</gene>
<feature type="domain" description="Calcineurin-like phosphoesterase" evidence="3">
    <location>
        <begin position="1"/>
        <end position="148"/>
    </location>
</feature>
<dbReference type="SUPFAM" id="SSF56300">
    <property type="entry name" value="Metallo-dependent phosphatases"/>
    <property type="match status" value="1"/>
</dbReference>
<proteinExistence type="inferred from homology"/>
<dbReference type="NCBIfam" id="TIGR00040">
    <property type="entry name" value="yfcE"/>
    <property type="match status" value="1"/>
</dbReference>
<keyword evidence="5" id="KW-1185">Reference proteome</keyword>
<dbReference type="CDD" id="cd00841">
    <property type="entry name" value="MPP_YfcE"/>
    <property type="match status" value="1"/>
</dbReference>
<keyword evidence="2" id="KW-0479">Metal-binding</keyword>
<sequence>MKVLIVSDTHGNHKNLDKILESVSDVDMFIHLGDVEGGEEYLDAAVSCEKHMVRGNNDFFSELPKEEEFQIGKYKVFITHGHGHYVSLDSEYIKEEGKARRVDLVMFGHTHRPFLYEDDEIIVLNPGSLSYPRQEGRKGSYMIMELDEEEKLHFHQCYLS</sequence>
<comment type="cofactor">
    <cofactor evidence="2">
        <name>a divalent metal cation</name>
        <dbReference type="ChEBI" id="CHEBI:60240"/>
    </cofactor>
</comment>
<dbReference type="PANTHER" id="PTHR11124">
    <property type="entry name" value="VACUOLAR SORTING PROTEIN VPS29"/>
    <property type="match status" value="1"/>
</dbReference>
<organism evidence="4 5">
    <name type="scientific">Faecalicatena contorta</name>
    <dbReference type="NCBI Taxonomy" id="39482"/>
    <lineage>
        <taxon>Bacteria</taxon>
        <taxon>Bacillati</taxon>
        <taxon>Bacillota</taxon>
        <taxon>Clostridia</taxon>
        <taxon>Lachnospirales</taxon>
        <taxon>Lachnospiraceae</taxon>
        <taxon>Faecalicatena</taxon>
    </lineage>
</organism>
<dbReference type="InterPro" id="IPR000979">
    <property type="entry name" value="Phosphodiesterase_MJ0936/Vps29"/>
</dbReference>
<evidence type="ECO:0000259" key="3">
    <source>
        <dbReference type="Pfam" id="PF12850"/>
    </source>
</evidence>
<comment type="similarity">
    <text evidence="1 2">Belongs to the metallophosphoesterase superfamily. YfcE family.</text>
</comment>
<protein>
    <recommendedName>
        <fullName evidence="2">Phosphoesterase</fullName>
        <ecNumber evidence="2">3.1.4.-</ecNumber>
    </recommendedName>
</protein>
<dbReference type="GO" id="GO:0016787">
    <property type="term" value="F:hydrolase activity"/>
    <property type="evidence" value="ECO:0007669"/>
    <property type="project" value="UniProtKB-UniRule"/>
</dbReference>
<evidence type="ECO:0000313" key="4">
    <source>
        <dbReference type="EMBL" id="SUQ14747.1"/>
    </source>
</evidence>
<dbReference type="RefSeq" id="WP_109711907.1">
    <property type="nucleotide sequence ID" value="NZ_QGDS01000007.1"/>
</dbReference>